<evidence type="ECO:0000256" key="3">
    <source>
        <dbReference type="ARBA" id="ARBA00022553"/>
    </source>
</evidence>
<dbReference type="SMART" id="SM00825">
    <property type="entry name" value="PKS_KS"/>
    <property type="match status" value="1"/>
</dbReference>
<comment type="caution">
    <text evidence="11">The sequence shown here is derived from an EMBL/GenBank/DDBJ whole genome shotgun (WGS) entry which is preliminary data.</text>
</comment>
<dbReference type="PANTHER" id="PTHR43775">
    <property type="entry name" value="FATTY ACID SYNTHASE"/>
    <property type="match status" value="1"/>
</dbReference>
<evidence type="ECO:0000256" key="1">
    <source>
        <dbReference type="ARBA" id="ARBA00004792"/>
    </source>
</evidence>
<dbReference type="Gene3D" id="3.90.180.10">
    <property type="entry name" value="Medium-chain alcohol dehydrogenases, catalytic domain"/>
    <property type="match status" value="1"/>
</dbReference>
<dbReference type="SUPFAM" id="SSF55048">
    <property type="entry name" value="Probable ACP-binding domain of malonyl-CoA ACP transacylase"/>
    <property type="match status" value="1"/>
</dbReference>
<proteinExistence type="predicted"/>
<evidence type="ECO:0000256" key="5">
    <source>
        <dbReference type="ARBA" id="ARBA00023194"/>
    </source>
</evidence>
<sequence>MRAIPVAVIGIGCRLPGGVNSPDVLWKALRDGADMIGEIPADRWDAEEHYSPEVGASGGSVSRWGAFLEDIRGFDAAFFGIGDSEARAMDPQHRLLLETAWEAVESSGLPPASLAGTRTGVFVGQSHDDYTLLSLDAGVLDGPYGFTGNAWSMASGRIAFALDLKGPGLTVDTSCSSGLMSVHLACRSLAEGECETALAGGGQVLLAPEVSTSASAQGMLSPTGRCRAFDDAADGFVRSEGFVMVFLKRLEDARRDGDRILAVIRGTAVNQDGRTGTITKPSRQAQSDVYRAALAAAGVAAETVGMVEAHGTGTPVGDPIEFAGLSEVYGRDGVRCALGSVKSNFGHTEAAAGVLGLAKAVLAVFHGVVPASLHFTALPEQLRTVDSGLFVPTSPVEWPVPNGVRRAAVSSFGMTGTNVHAVLEQAPDPEPPCPADSAGPWEDMLFPVSSSSVEELRATARRLADWAEAREGEGEREGAAPVEAREVAYTLARRRGHRPVRAAALAPDLSGLAARLREIAEDDTLRPCVQRGPGGPVLVFSGQGSQWGGMGRDLLAREPAYAAAVDEIEPLIAGEAGFSVREAMTCPETVTGIERVQPVLFAMQIGMAAALRARGVVPGGVIGHSMGEVGAAVVAGALTLEDGVKVICRRSELCARIAGAGAMASVELPAVEVREELERARVEDVVVSVIASPLSTVIGGVASSVRRLVRAWEERGVMAREVAVDVASHSPQVDPILDDLAKCLTDLTPGSPAVRYYSACLDSPSTAPGFDAAYWVDNLRRPVRFAGAVRAALDDGHRVFVELAPHPLLTRAVEQTAEVHETPAEAIACMRRGVGLPQGLAPAVGQVFTAGAAVDFAAWYPSGRLRDVPLPSWTHRHLFVRPADRDAAGPGRGGHPLLTAHVRLPEPQERHAWQGDVGTVPLPWLADHKVGGLAALPGAAYCEMALTAARALFGEGAVATDIRFEDLLTLDAHTTVVATGEVQEAGTALFTVHTNDDDTQTVRATATLKAANAEPEEPAPLDVPALLAAHTGTIEGEALRDMFAARGVQLGPAFAAVTRVHTGDGHRTTLAELALPPFLHRSQSDYGVHPVLLDACFQSVAAHPSLTGPAAPAGLLLPLGADSVHVFGPLRQARYCRARLTGQDRRQVSADLDVVDEYGAVLMRVRGFRMGGGDCGGLDSLLPERLMAVDWIPRPLPPAPVHADGDRWLVVAEDEPLTASLTAALEAGGARCTTVSATPDSAASLGACRGVVFLPPAPAAAEPHEESVRLGREYVKRLVRIARCLLELRDPPRLFAVTRAAQHVRDEDLVSLDHAGLRGLARVIGVEQPALRVTHIDLAAGTRDGSAVARELLADEAEDETAWRDGSRYAARLRIAPFAPQERFTTTVRNDSAGVRCGIRVPGDLDTLELRQAERIPPGPGEIEVAVTAASVNFADVLAALGRGFAPDARDPELGVDFAGTVTAVGAGVSGHRIGDRVAGVPSGDRGTWGTFVTCDARLAMAVPEDLTDEQGAAIPAAYLTAWYALHTLGRISRGDRVLIHSATGGLGRAAIAVARAAGAEIHATAGSPQRRLLLREMGIEHVYDSRSLAFAEQIRAVTGGDGVDLVLNSLTGPAQRAGLEVLAHGGRFLEVGKRDVYENTRLGLYPFRRNISFHLVDLNLLRRMDPDRIQALLRDVLPRIADGTLPKPLVTSYPLRRAAEAVREISNARHDGKLVLQVDRSGTSKVTVPPEHVPVFRPDGAYLITGGLGGLGLFLAERLAAAGCGRIVLTSRSKPDDPTWRKIEEIRARGADLQVECGDVAQPGTARRLVEAACATGLPLRGVLHAAAVVEDATLANISDEIIDRDWAPKAYGAWHLHRASAEQPLDWFCCFSSGAALLGSPGQGAYAAANSWLDAFTHWRRSQGLPAHAIAWGAWTEIGRARALGSDRVTAVIKAEITPDEGAHAFETILRHTRAFTGYARPGSAPWLTALAERSPFAAAFRGRSDDGRDTHTVLQELRGLSAEERPARLRRLLCEQAGAIARTTVDPDRPFDGYGLDSLGTLELRVRLQAHTGVRLTSRDLATHRTARALANHLLSLLAFGTEEERA</sequence>
<dbReference type="InterPro" id="IPR013968">
    <property type="entry name" value="PKS_KR"/>
</dbReference>
<dbReference type="InterPro" id="IPR014031">
    <property type="entry name" value="Ketoacyl_synth_C"/>
</dbReference>
<dbReference type="PROSITE" id="PS00012">
    <property type="entry name" value="PHOSPHOPANTETHEINE"/>
    <property type="match status" value="1"/>
</dbReference>
<protein>
    <submittedName>
        <fullName evidence="11">Type I polyketide synthase</fullName>
    </submittedName>
</protein>
<organism evidence="11 12">
    <name type="scientific">Streptomyces graminearus</name>
    <dbReference type="NCBI Taxonomy" id="284030"/>
    <lineage>
        <taxon>Bacteria</taxon>
        <taxon>Bacillati</taxon>
        <taxon>Actinomycetota</taxon>
        <taxon>Actinomycetes</taxon>
        <taxon>Kitasatosporales</taxon>
        <taxon>Streptomycetaceae</taxon>
        <taxon>Streptomyces</taxon>
    </lineage>
</organism>
<dbReference type="InterPro" id="IPR016039">
    <property type="entry name" value="Thiolase-like"/>
</dbReference>
<evidence type="ECO:0000259" key="9">
    <source>
        <dbReference type="PROSITE" id="PS52004"/>
    </source>
</evidence>
<feature type="region of interest" description="N-terminal hotdog fold" evidence="7">
    <location>
        <begin position="895"/>
        <end position="1015"/>
    </location>
</feature>
<dbReference type="InterPro" id="IPR016035">
    <property type="entry name" value="Acyl_Trfase/lysoPLipase"/>
</dbReference>
<dbReference type="InterPro" id="IPR049900">
    <property type="entry name" value="PKS_mFAS_DH"/>
</dbReference>
<dbReference type="Gene3D" id="3.10.129.110">
    <property type="entry name" value="Polyketide synthase dehydratase"/>
    <property type="match status" value="1"/>
</dbReference>
<feature type="region of interest" description="C-terminal hotdog fold" evidence="7">
    <location>
        <begin position="1031"/>
        <end position="1179"/>
    </location>
</feature>
<dbReference type="InterPro" id="IPR020806">
    <property type="entry name" value="PKS_PP-bd"/>
</dbReference>
<dbReference type="InterPro" id="IPR053386">
    <property type="entry name" value="MBFA_synthase"/>
</dbReference>
<dbReference type="Gene3D" id="3.40.366.10">
    <property type="entry name" value="Malonyl-Coenzyme A Acyl Carrier Protein, domain 2"/>
    <property type="match status" value="1"/>
</dbReference>
<dbReference type="SUPFAM" id="SSF53901">
    <property type="entry name" value="Thiolase-like"/>
    <property type="match status" value="1"/>
</dbReference>
<dbReference type="SMART" id="SM00823">
    <property type="entry name" value="PKS_PP"/>
    <property type="match status" value="1"/>
</dbReference>
<dbReference type="NCBIfam" id="NF041183">
    <property type="entry name" value="Pks2_ls1_myc"/>
    <property type="match status" value="1"/>
</dbReference>
<dbReference type="Pfam" id="PF00109">
    <property type="entry name" value="ketoacyl-synt"/>
    <property type="match status" value="1"/>
</dbReference>
<dbReference type="Pfam" id="PF08240">
    <property type="entry name" value="ADH_N"/>
    <property type="match status" value="1"/>
</dbReference>
<dbReference type="CDD" id="cd05195">
    <property type="entry name" value="enoyl_red"/>
    <property type="match status" value="1"/>
</dbReference>
<dbReference type="SMART" id="SM00827">
    <property type="entry name" value="PKS_AT"/>
    <property type="match status" value="1"/>
</dbReference>
<accession>A0ABP5Z997</accession>
<keyword evidence="2" id="KW-0596">Phosphopantetheine</keyword>
<dbReference type="InterPro" id="IPR016036">
    <property type="entry name" value="Malonyl_transacylase_ACP-bd"/>
</dbReference>
<dbReference type="InterPro" id="IPR014030">
    <property type="entry name" value="Ketoacyl_synth_N"/>
</dbReference>
<comment type="pathway">
    <text evidence="1">Antibiotic biosynthesis.</text>
</comment>
<dbReference type="InterPro" id="IPR036736">
    <property type="entry name" value="ACP-like_sf"/>
</dbReference>
<evidence type="ECO:0000256" key="6">
    <source>
        <dbReference type="ARBA" id="ARBA00023268"/>
    </source>
</evidence>
<feature type="domain" description="Ketosynthase family 3 (KS3)" evidence="9">
    <location>
        <begin position="3"/>
        <end position="425"/>
    </location>
</feature>
<reference evidence="12" key="1">
    <citation type="journal article" date="2019" name="Int. J. Syst. Evol. Microbiol.">
        <title>The Global Catalogue of Microorganisms (GCM) 10K type strain sequencing project: providing services to taxonomists for standard genome sequencing and annotation.</title>
        <authorList>
            <consortium name="The Broad Institute Genomics Platform"/>
            <consortium name="The Broad Institute Genome Sequencing Center for Infectious Disease"/>
            <person name="Wu L."/>
            <person name="Ma J."/>
        </authorList>
    </citation>
    <scope>NUCLEOTIDE SEQUENCE [LARGE SCALE GENOMIC DNA]</scope>
    <source>
        <strain evidence="12">JCM 6923</strain>
    </source>
</reference>
<evidence type="ECO:0000256" key="4">
    <source>
        <dbReference type="ARBA" id="ARBA00022679"/>
    </source>
</evidence>
<dbReference type="SMART" id="SM00826">
    <property type="entry name" value="PKS_DH"/>
    <property type="match status" value="1"/>
</dbReference>
<evidence type="ECO:0000256" key="2">
    <source>
        <dbReference type="ARBA" id="ARBA00022450"/>
    </source>
</evidence>
<dbReference type="SUPFAM" id="SSF47336">
    <property type="entry name" value="ACP-like"/>
    <property type="match status" value="1"/>
</dbReference>
<keyword evidence="4" id="KW-0808">Transferase</keyword>
<dbReference type="InterPro" id="IPR020841">
    <property type="entry name" value="PKS_Beta-ketoAc_synthase_dom"/>
</dbReference>
<dbReference type="InterPro" id="IPR020843">
    <property type="entry name" value="ER"/>
</dbReference>
<evidence type="ECO:0000259" key="10">
    <source>
        <dbReference type="PROSITE" id="PS52019"/>
    </source>
</evidence>
<dbReference type="InterPro" id="IPR013154">
    <property type="entry name" value="ADH-like_N"/>
</dbReference>
<dbReference type="SMART" id="SM00829">
    <property type="entry name" value="PKS_ER"/>
    <property type="match status" value="1"/>
</dbReference>
<dbReference type="PROSITE" id="PS52004">
    <property type="entry name" value="KS3_2"/>
    <property type="match status" value="1"/>
</dbReference>
<dbReference type="Pfam" id="PF13602">
    <property type="entry name" value="ADH_zinc_N_2"/>
    <property type="match status" value="1"/>
</dbReference>
<dbReference type="PROSITE" id="PS50075">
    <property type="entry name" value="CARRIER"/>
    <property type="match status" value="1"/>
</dbReference>
<dbReference type="Gene3D" id="3.40.50.720">
    <property type="entry name" value="NAD(P)-binding Rossmann-like Domain"/>
    <property type="match status" value="3"/>
</dbReference>
<dbReference type="InterPro" id="IPR049552">
    <property type="entry name" value="PKS_DH_N"/>
</dbReference>
<keyword evidence="12" id="KW-1185">Reference proteome</keyword>
<feature type="active site" description="Proton donor; for dehydratase activity" evidence="7">
    <location>
        <position position="1094"/>
    </location>
</feature>
<feature type="domain" description="Carrier" evidence="8">
    <location>
        <begin position="2006"/>
        <end position="2081"/>
    </location>
</feature>
<dbReference type="Pfam" id="PF00550">
    <property type="entry name" value="PP-binding"/>
    <property type="match status" value="1"/>
</dbReference>
<dbReference type="SUPFAM" id="SSF50129">
    <property type="entry name" value="GroES-like"/>
    <property type="match status" value="1"/>
</dbReference>
<evidence type="ECO:0000313" key="12">
    <source>
        <dbReference type="Proteomes" id="UP001501721"/>
    </source>
</evidence>
<dbReference type="InterPro" id="IPR049551">
    <property type="entry name" value="PKS_DH_C"/>
</dbReference>
<dbReference type="PANTHER" id="PTHR43775:SF37">
    <property type="entry name" value="SI:DKEY-61P9.11"/>
    <property type="match status" value="1"/>
</dbReference>
<name>A0ABP5Z997_9ACTN</name>
<keyword evidence="3" id="KW-0597">Phosphoprotein</keyword>
<dbReference type="SMART" id="SM00822">
    <property type="entry name" value="PKS_KR"/>
    <property type="match status" value="1"/>
</dbReference>
<dbReference type="InterPro" id="IPR011032">
    <property type="entry name" value="GroES-like_sf"/>
</dbReference>
<dbReference type="Gene3D" id="3.40.47.10">
    <property type="match status" value="1"/>
</dbReference>
<dbReference type="Pfam" id="PF08659">
    <property type="entry name" value="KR"/>
    <property type="match status" value="1"/>
</dbReference>
<dbReference type="InterPro" id="IPR014043">
    <property type="entry name" value="Acyl_transferase_dom"/>
</dbReference>
<dbReference type="CDD" id="cd00833">
    <property type="entry name" value="PKS"/>
    <property type="match status" value="1"/>
</dbReference>
<dbReference type="InterPro" id="IPR032821">
    <property type="entry name" value="PKS_assoc"/>
</dbReference>
<dbReference type="Pfam" id="PF16197">
    <property type="entry name" value="KAsynt_C_assoc"/>
    <property type="match status" value="1"/>
</dbReference>
<evidence type="ECO:0000259" key="8">
    <source>
        <dbReference type="PROSITE" id="PS50075"/>
    </source>
</evidence>
<dbReference type="Pfam" id="PF02801">
    <property type="entry name" value="Ketoacyl-synt_C"/>
    <property type="match status" value="1"/>
</dbReference>
<feature type="domain" description="PKS/mFAS DH" evidence="10">
    <location>
        <begin position="895"/>
        <end position="1179"/>
    </location>
</feature>
<dbReference type="Pfam" id="PF21089">
    <property type="entry name" value="PKS_DH_N"/>
    <property type="match status" value="1"/>
</dbReference>
<evidence type="ECO:0000313" key="11">
    <source>
        <dbReference type="EMBL" id="GAA2494815.1"/>
    </source>
</evidence>
<dbReference type="Pfam" id="PF00698">
    <property type="entry name" value="Acyl_transf_1"/>
    <property type="match status" value="1"/>
</dbReference>
<evidence type="ECO:0000256" key="7">
    <source>
        <dbReference type="PROSITE-ProRule" id="PRU01363"/>
    </source>
</evidence>
<dbReference type="InterPro" id="IPR009081">
    <property type="entry name" value="PP-bd_ACP"/>
</dbReference>
<feature type="active site" description="Proton acceptor; for dehydratase activity" evidence="7">
    <location>
        <position position="928"/>
    </location>
</feature>
<dbReference type="Gene3D" id="3.30.70.250">
    <property type="entry name" value="Malonyl-CoA ACP transacylase, ACP-binding"/>
    <property type="match status" value="1"/>
</dbReference>
<dbReference type="SUPFAM" id="SSF52151">
    <property type="entry name" value="FabD/lysophospholipase-like"/>
    <property type="match status" value="1"/>
</dbReference>
<dbReference type="InterPro" id="IPR042104">
    <property type="entry name" value="PKS_dehydratase_sf"/>
</dbReference>
<keyword evidence="6" id="KW-0511">Multifunctional enzyme</keyword>
<dbReference type="InterPro" id="IPR001227">
    <property type="entry name" value="Ac_transferase_dom_sf"/>
</dbReference>
<dbReference type="InterPro" id="IPR006162">
    <property type="entry name" value="Ppantetheine_attach_site"/>
</dbReference>
<dbReference type="Gene3D" id="1.10.1200.10">
    <property type="entry name" value="ACP-like"/>
    <property type="match status" value="1"/>
</dbReference>
<dbReference type="InterPro" id="IPR020807">
    <property type="entry name" value="PKS_DH"/>
</dbReference>
<dbReference type="InterPro" id="IPR050091">
    <property type="entry name" value="PKS_NRPS_Biosynth_Enz"/>
</dbReference>
<dbReference type="EMBL" id="BAAATL010000025">
    <property type="protein sequence ID" value="GAA2494815.1"/>
    <property type="molecule type" value="Genomic_DNA"/>
</dbReference>
<gene>
    <name evidence="11" type="ORF">GCM10010422_47850</name>
</gene>
<dbReference type="InterPro" id="IPR057326">
    <property type="entry name" value="KR_dom"/>
</dbReference>
<dbReference type="Pfam" id="PF14765">
    <property type="entry name" value="PS-DH"/>
    <property type="match status" value="1"/>
</dbReference>
<dbReference type="SUPFAM" id="SSF51735">
    <property type="entry name" value="NAD(P)-binding Rossmann-fold domains"/>
    <property type="match status" value="3"/>
</dbReference>
<keyword evidence="5" id="KW-0045">Antibiotic biosynthesis</keyword>
<dbReference type="Proteomes" id="UP001501721">
    <property type="component" value="Unassembled WGS sequence"/>
</dbReference>
<dbReference type="InterPro" id="IPR036291">
    <property type="entry name" value="NAD(P)-bd_dom_sf"/>
</dbReference>
<dbReference type="PROSITE" id="PS52019">
    <property type="entry name" value="PKS_MFAS_DH"/>
    <property type="match status" value="1"/>
</dbReference>